<evidence type="ECO:0000313" key="1">
    <source>
        <dbReference type="EMBL" id="ALO25864.1"/>
    </source>
</evidence>
<name>A0A0S2IQE5_LEPBO</name>
<dbReference type="AlphaFoldDB" id="A0A0S2IQE5"/>
<proteinExistence type="predicted"/>
<organism evidence="1">
    <name type="scientific">Leptospira borgpetersenii serovar Ballum</name>
    <dbReference type="NCBI Taxonomy" id="280505"/>
    <lineage>
        <taxon>Bacteria</taxon>
        <taxon>Pseudomonadati</taxon>
        <taxon>Spirochaetota</taxon>
        <taxon>Spirochaetia</taxon>
        <taxon>Leptospirales</taxon>
        <taxon>Leptospiraceae</taxon>
        <taxon>Leptospira</taxon>
    </lineage>
</organism>
<sequence>MSYIGLDLISAKTIADLPYAFWEIDRTCIQNEIDPCN</sequence>
<dbReference type="EMBL" id="CP012029">
    <property type="protein sequence ID" value="ALO25864.1"/>
    <property type="molecule type" value="Genomic_DNA"/>
</dbReference>
<evidence type="ECO:0000313" key="2">
    <source>
        <dbReference type="Proteomes" id="UP000058857"/>
    </source>
</evidence>
<protein>
    <submittedName>
        <fullName evidence="1">Uncharacterized protein</fullName>
    </submittedName>
</protein>
<gene>
    <name evidence="1" type="ORF">LBBP_01575</name>
</gene>
<reference evidence="1 2" key="1">
    <citation type="journal article" date="2015" name="PLoS Negl. Trop. Dis.">
        <title>Distribution of Plasmids in Distinct Leptospira Pathogenic Species.</title>
        <authorList>
            <person name="Wang Y."/>
            <person name="Zhuang X."/>
            <person name="Zhong Y."/>
            <person name="Zhang C."/>
            <person name="Zhang Y."/>
            <person name="Zeng L."/>
            <person name="Zhu Y."/>
            <person name="He P."/>
            <person name="Dong K."/>
            <person name="Pal U."/>
            <person name="Guo X."/>
            <person name="Qin J."/>
        </authorList>
    </citation>
    <scope>NUCLEOTIDE SEQUENCE [LARGE SCALE GENOMIC DNA]</scope>
    <source>
        <strain evidence="1 2">56604</strain>
    </source>
</reference>
<accession>A0A0S2IQE5</accession>
<dbReference type="Proteomes" id="UP000058857">
    <property type="component" value="Chromosome 1"/>
</dbReference>